<proteinExistence type="predicted"/>
<organism evidence="1 2">
    <name type="scientific">Hibiscus sabdariffa</name>
    <name type="common">roselle</name>
    <dbReference type="NCBI Taxonomy" id="183260"/>
    <lineage>
        <taxon>Eukaryota</taxon>
        <taxon>Viridiplantae</taxon>
        <taxon>Streptophyta</taxon>
        <taxon>Embryophyta</taxon>
        <taxon>Tracheophyta</taxon>
        <taxon>Spermatophyta</taxon>
        <taxon>Magnoliopsida</taxon>
        <taxon>eudicotyledons</taxon>
        <taxon>Gunneridae</taxon>
        <taxon>Pentapetalae</taxon>
        <taxon>rosids</taxon>
        <taxon>malvids</taxon>
        <taxon>Malvales</taxon>
        <taxon>Malvaceae</taxon>
        <taxon>Malvoideae</taxon>
        <taxon>Hibiscus</taxon>
    </lineage>
</organism>
<keyword evidence="2" id="KW-1185">Reference proteome</keyword>
<comment type="caution">
    <text evidence="1">The sequence shown here is derived from an EMBL/GenBank/DDBJ whole genome shotgun (WGS) entry which is preliminary data.</text>
</comment>
<reference evidence="1 2" key="1">
    <citation type="journal article" date="2024" name="G3 (Bethesda)">
        <title>Genome assembly of Hibiscus sabdariffa L. provides insights into metabolisms of medicinal natural products.</title>
        <authorList>
            <person name="Kim T."/>
        </authorList>
    </citation>
    <scope>NUCLEOTIDE SEQUENCE [LARGE SCALE GENOMIC DNA]</scope>
    <source>
        <strain evidence="1">TK-2024</strain>
        <tissue evidence="1">Old leaves</tissue>
    </source>
</reference>
<dbReference type="Proteomes" id="UP001396334">
    <property type="component" value="Unassembled WGS sequence"/>
</dbReference>
<sequence length="62" mass="7175">QYAWTLGLRKVLVETDSREVLDIIKHQSDALAGFVPLWQRYLTCCLEIGLFRLGILAENEIR</sequence>
<gene>
    <name evidence="1" type="ORF">V6N11_072866</name>
</gene>
<dbReference type="EMBL" id="JBBPBN010001691">
    <property type="protein sequence ID" value="KAK8477761.1"/>
    <property type="molecule type" value="Genomic_DNA"/>
</dbReference>
<protein>
    <recommendedName>
        <fullName evidence="3">RNase H type-1 domain-containing protein</fullName>
    </recommendedName>
</protein>
<evidence type="ECO:0008006" key="3">
    <source>
        <dbReference type="Google" id="ProtNLM"/>
    </source>
</evidence>
<evidence type="ECO:0000313" key="2">
    <source>
        <dbReference type="Proteomes" id="UP001396334"/>
    </source>
</evidence>
<evidence type="ECO:0000313" key="1">
    <source>
        <dbReference type="EMBL" id="KAK8477761.1"/>
    </source>
</evidence>
<accession>A0ABR1ZBY2</accession>
<name>A0ABR1ZBY2_9ROSI</name>
<feature type="non-terminal residue" evidence="1">
    <location>
        <position position="1"/>
    </location>
</feature>